<protein>
    <recommendedName>
        <fullName evidence="3">PIR Superfamily Protein</fullName>
    </recommendedName>
</protein>
<evidence type="ECO:0000313" key="2">
    <source>
        <dbReference type="Proteomes" id="UP000078555"/>
    </source>
</evidence>
<dbReference type="AlphaFoldDB" id="A0A1A9AE90"/>
<dbReference type="Proteomes" id="UP000078555">
    <property type="component" value="Unassembled WGS sequence"/>
</dbReference>
<gene>
    <name evidence="1" type="ORF">POVWA1_066510</name>
</gene>
<sequence>MKIWNLYETFNNSLNHDEDSRYNAVCKDIITEDNSYNVANTELYVKLVKNSLSLPNLKCSGMSPFEWRRNLNSLLYYQMKPYIFRDDIIKRIFHELKS</sequence>
<keyword evidence="2" id="KW-1185">Reference proteome</keyword>
<organism evidence="1 2">
    <name type="scientific">Plasmodium ovale wallikeri</name>
    <dbReference type="NCBI Taxonomy" id="864142"/>
    <lineage>
        <taxon>Eukaryota</taxon>
        <taxon>Sar</taxon>
        <taxon>Alveolata</taxon>
        <taxon>Apicomplexa</taxon>
        <taxon>Aconoidasida</taxon>
        <taxon>Haemosporida</taxon>
        <taxon>Plasmodiidae</taxon>
        <taxon>Plasmodium</taxon>
        <taxon>Plasmodium (Plasmodium)</taxon>
    </lineage>
</organism>
<evidence type="ECO:0008006" key="3">
    <source>
        <dbReference type="Google" id="ProtNLM"/>
    </source>
</evidence>
<dbReference type="EMBL" id="FLRD01000517">
    <property type="protein sequence ID" value="SBT54454.1"/>
    <property type="molecule type" value="Genomic_DNA"/>
</dbReference>
<proteinExistence type="predicted"/>
<evidence type="ECO:0000313" key="1">
    <source>
        <dbReference type="EMBL" id="SBT54454.1"/>
    </source>
</evidence>
<accession>A0A1A9AE90</accession>
<reference evidence="2" key="1">
    <citation type="submission" date="2016-05" db="EMBL/GenBank/DDBJ databases">
        <authorList>
            <person name="Naeem Raeece"/>
        </authorList>
    </citation>
    <scope>NUCLEOTIDE SEQUENCE [LARGE SCALE GENOMIC DNA]</scope>
</reference>
<name>A0A1A9AE90_PLAOA</name>